<dbReference type="RefSeq" id="WP_344633284.1">
    <property type="nucleotide sequence ID" value="NZ_BAAATJ010000030.1"/>
</dbReference>
<feature type="compositionally biased region" description="Basic and acidic residues" evidence="2">
    <location>
        <begin position="130"/>
        <end position="144"/>
    </location>
</feature>
<proteinExistence type="predicted"/>
<feature type="region of interest" description="Disordered" evidence="2">
    <location>
        <begin position="130"/>
        <end position="170"/>
    </location>
</feature>
<accession>A0ABN3ITJ4</accession>
<name>A0ABN3ITJ4_9ACTN</name>
<evidence type="ECO:0000313" key="3">
    <source>
        <dbReference type="EMBL" id="GAA2413555.1"/>
    </source>
</evidence>
<evidence type="ECO:0000313" key="4">
    <source>
        <dbReference type="Proteomes" id="UP001500058"/>
    </source>
</evidence>
<comment type="caution">
    <text evidence="3">The sequence shown here is derived from an EMBL/GenBank/DDBJ whole genome shotgun (WGS) entry which is preliminary data.</text>
</comment>
<organism evidence="3 4">
    <name type="scientific">Streptomyces glaucosporus</name>
    <dbReference type="NCBI Taxonomy" id="284044"/>
    <lineage>
        <taxon>Bacteria</taxon>
        <taxon>Bacillati</taxon>
        <taxon>Actinomycetota</taxon>
        <taxon>Actinomycetes</taxon>
        <taxon>Kitasatosporales</taxon>
        <taxon>Streptomycetaceae</taxon>
        <taxon>Streptomyces</taxon>
    </lineage>
</organism>
<reference evidence="3 4" key="1">
    <citation type="journal article" date="2019" name="Int. J. Syst. Evol. Microbiol.">
        <title>The Global Catalogue of Microorganisms (GCM) 10K type strain sequencing project: providing services to taxonomists for standard genome sequencing and annotation.</title>
        <authorList>
            <consortium name="The Broad Institute Genomics Platform"/>
            <consortium name="The Broad Institute Genome Sequencing Center for Infectious Disease"/>
            <person name="Wu L."/>
            <person name="Ma J."/>
        </authorList>
    </citation>
    <scope>NUCLEOTIDE SEQUENCE [LARGE SCALE GENOMIC DNA]</scope>
    <source>
        <strain evidence="3 4">JCM 6921</strain>
    </source>
</reference>
<evidence type="ECO:0000256" key="1">
    <source>
        <dbReference type="SAM" id="Coils"/>
    </source>
</evidence>
<dbReference type="EMBL" id="BAAATJ010000030">
    <property type="protein sequence ID" value="GAA2413555.1"/>
    <property type="molecule type" value="Genomic_DNA"/>
</dbReference>
<dbReference type="Proteomes" id="UP001500058">
    <property type="component" value="Unassembled WGS sequence"/>
</dbReference>
<gene>
    <name evidence="3" type="ORF">GCM10010420_48880</name>
</gene>
<protein>
    <submittedName>
        <fullName evidence="3">Uncharacterized protein</fullName>
    </submittedName>
</protein>
<feature type="compositionally biased region" description="Pro residues" evidence="2">
    <location>
        <begin position="159"/>
        <end position="170"/>
    </location>
</feature>
<sequence>MAFSADELRVLRRALATALQSALAPSPPSLPSPLPARRRRAEEAQEYRWLAEALDEARREAERLRAFLAADLARYRAALPGAESGYLTRLEEALAAGCRPSREDVAALRGLCARPVPGAEARRRAGLLRRCERSAGAPEARDGSRSPVPAPADVLPSRRPAPPPRRALPA</sequence>
<feature type="coiled-coil region" evidence="1">
    <location>
        <begin position="40"/>
        <end position="71"/>
    </location>
</feature>
<keyword evidence="1" id="KW-0175">Coiled coil</keyword>
<evidence type="ECO:0000256" key="2">
    <source>
        <dbReference type="SAM" id="MobiDB-lite"/>
    </source>
</evidence>
<keyword evidence="4" id="KW-1185">Reference proteome</keyword>